<reference evidence="1" key="1">
    <citation type="submission" date="2015-07" db="EMBL/GenBank/DDBJ databases">
        <title>MeaNS - Measles Nucleotide Surveillance Program.</title>
        <authorList>
            <person name="Tran T."/>
            <person name="Druce J."/>
        </authorList>
    </citation>
    <scope>NUCLEOTIDE SEQUENCE</scope>
    <source>
        <strain evidence="1">UCB-OBI-ISO-001</strain>
        <tissue evidence="1">Gonad</tissue>
    </source>
</reference>
<evidence type="ECO:0000313" key="1">
    <source>
        <dbReference type="EMBL" id="KOF91089.1"/>
    </source>
</evidence>
<gene>
    <name evidence="1" type="ORF">OCBIM_22009851mg</name>
</gene>
<accession>A0A0L8HPH2</accession>
<protein>
    <submittedName>
        <fullName evidence="1">Uncharacterized protein</fullName>
    </submittedName>
</protein>
<sequence length="60" mass="6906">MLNESVLDGFVDLRTSQTYSVTSDADTAMRSDCRVYHEQTIYPSLLRMVTQGRLQIIHNK</sequence>
<organism evidence="1">
    <name type="scientific">Octopus bimaculoides</name>
    <name type="common">California two-spotted octopus</name>
    <dbReference type="NCBI Taxonomy" id="37653"/>
    <lineage>
        <taxon>Eukaryota</taxon>
        <taxon>Metazoa</taxon>
        <taxon>Spiralia</taxon>
        <taxon>Lophotrochozoa</taxon>
        <taxon>Mollusca</taxon>
        <taxon>Cephalopoda</taxon>
        <taxon>Coleoidea</taxon>
        <taxon>Octopodiformes</taxon>
        <taxon>Octopoda</taxon>
        <taxon>Incirrata</taxon>
        <taxon>Octopodidae</taxon>
        <taxon>Octopus</taxon>
    </lineage>
</organism>
<name>A0A0L8HPH2_OCTBM</name>
<dbReference type="AlphaFoldDB" id="A0A0L8HPH2"/>
<dbReference type="EMBL" id="KQ417620">
    <property type="protein sequence ID" value="KOF91089.1"/>
    <property type="molecule type" value="Genomic_DNA"/>
</dbReference>
<proteinExistence type="predicted"/>